<dbReference type="PANTHER" id="PTHR11733:SF233">
    <property type="entry name" value="PEPTIDASE M13 C-TERMINAL DOMAIN-CONTAINING PROTEIN"/>
    <property type="match status" value="1"/>
</dbReference>
<feature type="compositionally biased region" description="Polar residues" evidence="1">
    <location>
        <begin position="708"/>
        <end position="720"/>
    </location>
</feature>
<evidence type="ECO:0000259" key="3">
    <source>
        <dbReference type="Pfam" id="PF01431"/>
    </source>
</evidence>
<keyword evidence="2" id="KW-0732">Signal</keyword>
<dbReference type="Gene3D" id="1.10.1380.10">
    <property type="entry name" value="Neutral endopeptidase , domain2"/>
    <property type="match status" value="1"/>
</dbReference>
<accession>A0A1I7RIS7</accession>
<dbReference type="InterPro" id="IPR018497">
    <property type="entry name" value="Peptidase_M13_C"/>
</dbReference>
<dbReference type="PANTHER" id="PTHR11733">
    <property type="entry name" value="ZINC METALLOPROTEASE FAMILY M13 NEPRILYSIN-RELATED"/>
    <property type="match status" value="1"/>
</dbReference>
<dbReference type="InterPro" id="IPR024079">
    <property type="entry name" value="MetalloPept_cat_dom_sf"/>
</dbReference>
<dbReference type="Proteomes" id="UP000095284">
    <property type="component" value="Unplaced"/>
</dbReference>
<dbReference type="PROSITE" id="PS51885">
    <property type="entry name" value="NEPRILYSIN"/>
    <property type="match status" value="1"/>
</dbReference>
<feature type="signal peptide" evidence="2">
    <location>
        <begin position="1"/>
        <end position="19"/>
    </location>
</feature>
<evidence type="ECO:0000256" key="2">
    <source>
        <dbReference type="SAM" id="SignalP"/>
    </source>
</evidence>
<dbReference type="AlphaFoldDB" id="A0A1I7RIS7"/>
<name>A0A1I7RIS7_BURXY</name>
<evidence type="ECO:0000313" key="4">
    <source>
        <dbReference type="EMBL" id="CAD5228455.1"/>
    </source>
</evidence>
<feature type="compositionally biased region" description="Low complexity" evidence="1">
    <location>
        <begin position="721"/>
        <end position="731"/>
    </location>
</feature>
<dbReference type="InterPro" id="IPR000718">
    <property type="entry name" value="Peptidase_M13"/>
</dbReference>
<feature type="compositionally biased region" description="Low complexity" evidence="1">
    <location>
        <begin position="674"/>
        <end position="683"/>
    </location>
</feature>
<dbReference type="SMR" id="A0A1I7RIS7"/>
<keyword evidence="7" id="KW-1185">Reference proteome</keyword>
<dbReference type="EMBL" id="CAJFDI010000004">
    <property type="protein sequence ID" value="CAD5228455.1"/>
    <property type="molecule type" value="Genomic_DNA"/>
</dbReference>
<sequence>MTARTFLWAVLLHGVAVQALHHHDALRAKLDLMTKNMNTTADPCNDFFTYAVGNFNASQLYWDTLAARRRLLESSIGDEIPSVKQIKPLLAACKKNPAMMDDPNSTDTFRWIVDSFKSRGFTFPMKNEVLANDDGLFTNLVLEMYVYLLETGAPFFDEWGYAASGGKLTLNITPKVNQEEAWKKYCNVIKGCADLAYDRNYMPQGYVQADHLKGRFFDRMMGLNETFPGIAFYVPQVFGKDPSQSANRANFLNHLMEYLTDQIHRPKKFYQCEDYIFEALPLHTSKIAYELEMTNKTAFAELKAKFTEKAEAVKKTAERMLRNANFTQEQTRQNYLDRLAKNEFPFLDHPILFGKELAAVDHMYLHAPYMRRFMNGITHVFMFNAQKELKNFVVPEYKSDAIHKRENQHNYIHWKFVEFPYFDVEFPALLDSSGTGFWMSQSLAHTFDDLLEAHEDPEKEHRARWDCIAMLYSGQCDPQRPDVCLNTTKTAGEALADQVGVRLAYFSHFAPGNNISEPRISEQFSNEQLFFINIANTLAWSYSWKDYNPTTSVHMPNRARVWGALANFKGFAEAFNCPVGSRYHVPVDQACNIFDFDIVTTTTKTTTAATTTVTIATTTTTEVTTTAATTAAPTTPAATTAMATEITTTAATTTAPTTTATTTGTTARATTTMTAAKTTTSTEAQHEPVVTDGTPHASTNTPPAPGPTKSTPNPHTATKQSTPGTTPSMPRTTPPMPRTTPSKPTTTPSQPTRSTPLKPKTTPSPPSPVPDYNSEEYGEVAPKKSILLSPPYVFYPILAFAHMMFQ</sequence>
<feature type="region of interest" description="Disordered" evidence="1">
    <location>
        <begin position="674"/>
        <end position="778"/>
    </location>
</feature>
<gene>
    <name evidence="4" type="ORF">BXYJ_LOCUS10453</name>
</gene>
<evidence type="ECO:0000313" key="6">
    <source>
        <dbReference type="Proteomes" id="UP000095284"/>
    </source>
</evidence>
<evidence type="ECO:0000313" key="5">
    <source>
        <dbReference type="EMBL" id="CAG9119064.1"/>
    </source>
</evidence>
<dbReference type="Pfam" id="PF01431">
    <property type="entry name" value="Peptidase_M13"/>
    <property type="match status" value="1"/>
</dbReference>
<dbReference type="EMBL" id="CAJFCV020000004">
    <property type="protein sequence ID" value="CAG9119064.1"/>
    <property type="molecule type" value="Genomic_DNA"/>
</dbReference>
<evidence type="ECO:0000313" key="7">
    <source>
        <dbReference type="Proteomes" id="UP000659654"/>
    </source>
</evidence>
<proteinExistence type="predicted"/>
<dbReference type="Gene3D" id="3.40.390.10">
    <property type="entry name" value="Collagenase (Catalytic Domain)"/>
    <property type="match status" value="2"/>
</dbReference>
<dbReference type="Proteomes" id="UP000659654">
    <property type="component" value="Unassembled WGS sequence"/>
</dbReference>
<feature type="compositionally biased region" description="Low complexity" evidence="1">
    <location>
        <begin position="739"/>
        <end position="761"/>
    </location>
</feature>
<dbReference type="SUPFAM" id="SSF55486">
    <property type="entry name" value="Metalloproteases ('zincins'), catalytic domain"/>
    <property type="match status" value="1"/>
</dbReference>
<organism evidence="6 8">
    <name type="scientific">Bursaphelenchus xylophilus</name>
    <name type="common">Pinewood nematode worm</name>
    <name type="synonym">Aphelenchoides xylophilus</name>
    <dbReference type="NCBI Taxonomy" id="6326"/>
    <lineage>
        <taxon>Eukaryota</taxon>
        <taxon>Metazoa</taxon>
        <taxon>Ecdysozoa</taxon>
        <taxon>Nematoda</taxon>
        <taxon>Chromadorea</taxon>
        <taxon>Rhabditida</taxon>
        <taxon>Tylenchina</taxon>
        <taxon>Tylenchomorpha</taxon>
        <taxon>Aphelenchoidea</taxon>
        <taxon>Aphelenchoididae</taxon>
        <taxon>Bursaphelenchus</taxon>
    </lineage>
</organism>
<evidence type="ECO:0000256" key="1">
    <source>
        <dbReference type="SAM" id="MobiDB-lite"/>
    </source>
</evidence>
<feature type="domain" description="Peptidase M13 C-terminal" evidence="3">
    <location>
        <begin position="417"/>
        <end position="583"/>
    </location>
</feature>
<dbReference type="GO" id="GO:0016485">
    <property type="term" value="P:protein processing"/>
    <property type="evidence" value="ECO:0007669"/>
    <property type="project" value="TreeGrafter"/>
</dbReference>
<dbReference type="GO" id="GO:0004222">
    <property type="term" value="F:metalloendopeptidase activity"/>
    <property type="evidence" value="ECO:0007669"/>
    <property type="project" value="InterPro"/>
</dbReference>
<evidence type="ECO:0000313" key="8">
    <source>
        <dbReference type="WBParaSite" id="BXY_0060900.1"/>
    </source>
</evidence>
<reference evidence="8" key="1">
    <citation type="submission" date="2016-11" db="UniProtKB">
        <authorList>
            <consortium name="WormBaseParasite"/>
        </authorList>
    </citation>
    <scope>IDENTIFICATION</scope>
</reference>
<dbReference type="InterPro" id="IPR042089">
    <property type="entry name" value="Peptidase_M13_dom_2"/>
</dbReference>
<dbReference type="GO" id="GO:0005886">
    <property type="term" value="C:plasma membrane"/>
    <property type="evidence" value="ECO:0007669"/>
    <property type="project" value="TreeGrafter"/>
</dbReference>
<reference evidence="5" key="2">
    <citation type="submission" date="2020-08" db="EMBL/GenBank/DDBJ databases">
        <authorList>
            <person name="Kikuchi T."/>
        </authorList>
    </citation>
    <scope>NUCLEOTIDE SEQUENCE</scope>
    <source>
        <strain evidence="4">Ka4C1</strain>
    </source>
</reference>
<protein>
    <submittedName>
        <fullName evidence="4">(pine wood nematode) hypothetical protein</fullName>
    </submittedName>
    <submittedName>
        <fullName evidence="8">Peptidase_M13 domain-containing protein</fullName>
    </submittedName>
</protein>
<feature type="chain" id="PRO_5035359084" evidence="2">
    <location>
        <begin position="20"/>
        <end position="806"/>
    </location>
</feature>
<dbReference type="WBParaSite" id="BXY_0060900.1">
    <property type="protein sequence ID" value="BXY_0060900.1"/>
    <property type="gene ID" value="BXY_0060900"/>
</dbReference>
<dbReference type="Proteomes" id="UP000582659">
    <property type="component" value="Unassembled WGS sequence"/>
</dbReference>